<dbReference type="HOGENOM" id="CLU_014873_0_0_5"/>
<dbReference type="InterPro" id="IPR000531">
    <property type="entry name" value="Beta-barrel_TonB"/>
</dbReference>
<reference evidence="14" key="1">
    <citation type="submission" date="2008-03" db="EMBL/GenBank/DDBJ databases">
        <title>Complete sequence of chromosome of Beijerinckia indica subsp. indica ATCC 9039.</title>
        <authorList>
            <consortium name="US DOE Joint Genome Institute"/>
            <person name="Copeland A."/>
            <person name="Lucas S."/>
            <person name="Lapidus A."/>
            <person name="Glavina del Rio T."/>
            <person name="Dalin E."/>
            <person name="Tice H."/>
            <person name="Bruce D."/>
            <person name="Goodwin L."/>
            <person name="Pitluck S."/>
            <person name="LaButti K."/>
            <person name="Schmutz J."/>
            <person name="Larimer F."/>
            <person name="Land M."/>
            <person name="Hauser L."/>
            <person name="Kyrpides N."/>
            <person name="Mikhailova N."/>
            <person name="Dunfield P.F."/>
            <person name="Dedysh S.N."/>
            <person name="Liesack W."/>
            <person name="Saw J.H."/>
            <person name="Alam M."/>
            <person name="Chen Y."/>
            <person name="Murrell J.C."/>
            <person name="Richardson P."/>
        </authorList>
    </citation>
    <scope>NUCLEOTIDE SEQUENCE [LARGE SCALE GENOMIC DNA]</scope>
    <source>
        <strain evidence="14">ATCC 9039 / DSM 1715 / NCIMB 8712</strain>
    </source>
</reference>
<evidence type="ECO:0000259" key="12">
    <source>
        <dbReference type="Pfam" id="PF07715"/>
    </source>
</evidence>
<evidence type="ECO:0000313" key="14">
    <source>
        <dbReference type="Proteomes" id="UP000001695"/>
    </source>
</evidence>
<organism evidence="13 14">
    <name type="scientific">Beijerinckia indica subsp. indica (strain ATCC 9039 / DSM 1715 / NCIMB 8712)</name>
    <dbReference type="NCBI Taxonomy" id="395963"/>
    <lineage>
        <taxon>Bacteria</taxon>
        <taxon>Pseudomonadati</taxon>
        <taxon>Pseudomonadota</taxon>
        <taxon>Alphaproteobacteria</taxon>
        <taxon>Hyphomicrobiales</taxon>
        <taxon>Beijerinckiaceae</taxon>
        <taxon>Beijerinckia</taxon>
    </lineage>
</organism>
<dbReference type="Pfam" id="PF07715">
    <property type="entry name" value="Plug"/>
    <property type="match status" value="1"/>
</dbReference>
<evidence type="ECO:0000256" key="5">
    <source>
        <dbReference type="ARBA" id="ARBA00023077"/>
    </source>
</evidence>
<evidence type="ECO:0000313" key="13">
    <source>
        <dbReference type="EMBL" id="ACB94609.1"/>
    </source>
</evidence>
<dbReference type="Gene3D" id="2.40.170.20">
    <property type="entry name" value="TonB-dependent receptor, beta-barrel domain"/>
    <property type="match status" value="1"/>
</dbReference>
<dbReference type="Proteomes" id="UP000001695">
    <property type="component" value="Chromosome"/>
</dbReference>
<proteinExistence type="inferred from homology"/>
<keyword evidence="2 8" id="KW-0813">Transport</keyword>
<keyword evidence="4 8" id="KW-0812">Transmembrane</keyword>
<dbReference type="InterPro" id="IPR039426">
    <property type="entry name" value="TonB-dep_rcpt-like"/>
</dbReference>
<sequence length="773" mass="83927">MFAPLEHTGAIAKSPASSPRHKRKKHITPLIVGLGLVPSSCLAQATPSNLPTIEVVGKRDEPPMNPIDHTAMGHEVSGERLASKRVISPDTALLLKEVPGISLAQGGGLSSLPVIHGLNDDRNAIEIGGISITSACGNHMNPPLSYIDPSNISKIEVLTALIPVSKGGDSIGGSIIVTPREPIFAPPVPTQVSVTQDNLPILASDNTPVFSGSLSLFYRSNNKNPTIAGTASAATEHFSVNYTGAWTKASNYHAGGGVEVPSTSFAAQNHSATIAYRKEDQFIALRAAYQDIPYQGFVNQRMDMLGNKSLNFDLTYKGGFDWGRAEANAYYQHTRHYMNFLADKNGGIEATSTTGMPMYTSGTDFGYRFKSEILASQIDSIRIGNEFHGQSLNDWWPPVAGSTPSMGSMSMSMSSMMCCETFQNINNGTRDRLGTYVEWERSWTQSWSTLIGIRNDLVWTNTQNVEGYNTMMYGADAARFNASNHARMDINFDVTALVRFAPDAGSLIEAGYTRKTRSPSLYERYTWSTNAMASEMNNWFGDGNGYVGNIALKPEVAHTFSISASWRDAVEGGFEAKVTPYYMHIENYIDVDKLGVLGTGSGQVNLLQFANHDAEIFGVDFSGRARLFRSEDAGTLTLTGVASYTRGRRLDDSGSLYHMMPMNGKVAIEHQIPLLGGVLTTALEGEAVAAKTNVQTLRLEPQTPAYGLMNVRTAFEFANLRFDAGVENLFDRLYYSPLGGVDIASYKAGLNSVLQTPVAGIGRTIYGGMTIRF</sequence>
<dbReference type="Pfam" id="PF00593">
    <property type="entry name" value="TonB_dep_Rec_b-barrel"/>
    <property type="match status" value="1"/>
</dbReference>
<protein>
    <submittedName>
        <fullName evidence="13">TonB-dependent receptor</fullName>
    </submittedName>
</protein>
<dbReference type="GO" id="GO:0044718">
    <property type="term" value="P:siderophore transmembrane transport"/>
    <property type="evidence" value="ECO:0007669"/>
    <property type="project" value="TreeGrafter"/>
</dbReference>
<dbReference type="KEGG" id="bid:Bind_0965"/>
<dbReference type="eggNOG" id="COG4771">
    <property type="taxonomic scope" value="Bacteria"/>
</dbReference>
<feature type="domain" description="TonB-dependent receptor plug" evidence="12">
    <location>
        <begin position="90"/>
        <end position="173"/>
    </location>
</feature>
<name>B2II26_BEII9</name>
<reference evidence="13 14" key="2">
    <citation type="journal article" date="2010" name="J. Bacteriol.">
        <title>Complete genome sequence of Beijerinckia indica subsp. indica.</title>
        <authorList>
            <person name="Tamas I."/>
            <person name="Dedysh S.N."/>
            <person name="Liesack W."/>
            <person name="Stott M.B."/>
            <person name="Alam M."/>
            <person name="Murrell J.C."/>
            <person name="Dunfield P.F."/>
        </authorList>
    </citation>
    <scope>NUCLEOTIDE SEQUENCE [LARGE SCALE GENOMIC DNA]</scope>
    <source>
        <strain evidence="14">ATCC 9039 / DSM 1715 / NCIMB 8712</strain>
    </source>
</reference>
<dbReference type="InterPro" id="IPR012910">
    <property type="entry name" value="Plug_dom"/>
</dbReference>
<comment type="subcellular location">
    <subcellularLocation>
        <location evidence="1 8">Cell outer membrane</location>
        <topology evidence="1 8">Multi-pass membrane protein</topology>
    </subcellularLocation>
</comment>
<evidence type="ECO:0000256" key="7">
    <source>
        <dbReference type="ARBA" id="ARBA00023237"/>
    </source>
</evidence>
<gene>
    <name evidence="13" type="ordered locus">Bind_0965</name>
</gene>
<keyword evidence="14" id="KW-1185">Reference proteome</keyword>
<evidence type="ECO:0000256" key="4">
    <source>
        <dbReference type="ARBA" id="ARBA00022692"/>
    </source>
</evidence>
<evidence type="ECO:0000256" key="1">
    <source>
        <dbReference type="ARBA" id="ARBA00004571"/>
    </source>
</evidence>
<dbReference type="Gene3D" id="2.170.130.10">
    <property type="entry name" value="TonB-dependent receptor, plug domain"/>
    <property type="match status" value="1"/>
</dbReference>
<dbReference type="InterPro" id="IPR036942">
    <property type="entry name" value="Beta-barrel_TonB_sf"/>
</dbReference>
<keyword evidence="13" id="KW-0675">Receptor</keyword>
<evidence type="ECO:0000256" key="9">
    <source>
        <dbReference type="RuleBase" id="RU003357"/>
    </source>
</evidence>
<dbReference type="GO" id="GO:0015344">
    <property type="term" value="F:siderophore uptake transmembrane transporter activity"/>
    <property type="evidence" value="ECO:0007669"/>
    <property type="project" value="TreeGrafter"/>
</dbReference>
<dbReference type="PANTHER" id="PTHR30069:SF49">
    <property type="entry name" value="OUTER MEMBRANE PROTEIN C"/>
    <property type="match status" value="1"/>
</dbReference>
<evidence type="ECO:0000256" key="3">
    <source>
        <dbReference type="ARBA" id="ARBA00022452"/>
    </source>
</evidence>
<comment type="similarity">
    <text evidence="8 9">Belongs to the TonB-dependent receptor family.</text>
</comment>
<dbReference type="InterPro" id="IPR037066">
    <property type="entry name" value="Plug_dom_sf"/>
</dbReference>
<keyword evidence="6 8" id="KW-0472">Membrane</keyword>
<keyword evidence="7 8" id="KW-0998">Cell outer membrane</keyword>
<evidence type="ECO:0000256" key="8">
    <source>
        <dbReference type="PROSITE-ProRule" id="PRU01360"/>
    </source>
</evidence>
<keyword evidence="3 8" id="KW-1134">Transmembrane beta strand</keyword>
<dbReference type="AlphaFoldDB" id="B2II26"/>
<keyword evidence="5 9" id="KW-0798">TonB box</keyword>
<feature type="region of interest" description="Disordered" evidence="10">
    <location>
        <begin position="1"/>
        <end position="24"/>
    </location>
</feature>
<evidence type="ECO:0000256" key="10">
    <source>
        <dbReference type="SAM" id="MobiDB-lite"/>
    </source>
</evidence>
<dbReference type="EMBL" id="CP001016">
    <property type="protein sequence ID" value="ACB94609.1"/>
    <property type="molecule type" value="Genomic_DNA"/>
</dbReference>
<evidence type="ECO:0000256" key="2">
    <source>
        <dbReference type="ARBA" id="ARBA00022448"/>
    </source>
</evidence>
<dbReference type="STRING" id="395963.Bind_0965"/>
<dbReference type="PANTHER" id="PTHR30069">
    <property type="entry name" value="TONB-DEPENDENT OUTER MEMBRANE RECEPTOR"/>
    <property type="match status" value="1"/>
</dbReference>
<evidence type="ECO:0000259" key="11">
    <source>
        <dbReference type="Pfam" id="PF00593"/>
    </source>
</evidence>
<dbReference type="PROSITE" id="PS52016">
    <property type="entry name" value="TONB_DEPENDENT_REC_3"/>
    <property type="match status" value="1"/>
</dbReference>
<dbReference type="SUPFAM" id="SSF56935">
    <property type="entry name" value="Porins"/>
    <property type="match status" value="1"/>
</dbReference>
<dbReference type="GO" id="GO:0009279">
    <property type="term" value="C:cell outer membrane"/>
    <property type="evidence" value="ECO:0007669"/>
    <property type="project" value="UniProtKB-SubCell"/>
</dbReference>
<evidence type="ECO:0000256" key="6">
    <source>
        <dbReference type="ARBA" id="ARBA00023136"/>
    </source>
</evidence>
<accession>B2II26</accession>
<feature type="domain" description="TonB-dependent receptor-like beta-barrel" evidence="11">
    <location>
        <begin position="288"/>
        <end position="729"/>
    </location>
</feature>